<dbReference type="InterPro" id="IPR016163">
    <property type="entry name" value="Ald_DH_C"/>
</dbReference>
<dbReference type="EMBL" id="AAGELZ010000009">
    <property type="protein sequence ID" value="EBN0112377.1"/>
    <property type="molecule type" value="Genomic_DNA"/>
</dbReference>
<dbReference type="NCBIfam" id="TIGR00407">
    <property type="entry name" value="proA"/>
    <property type="match status" value="1"/>
</dbReference>
<dbReference type="InterPro" id="IPR020593">
    <property type="entry name" value="G-glutamylP_reductase_CS"/>
</dbReference>
<comment type="function">
    <text evidence="7">Catalyzes the NADPH-dependent reduction of L-glutamate 5-phosphate into L-glutamate 5-semialdehyde and phosphate. The product spontaneously undergoes cyclization to form 1-pyrroline-5-carboxylate.</text>
</comment>
<evidence type="ECO:0000256" key="7">
    <source>
        <dbReference type="HAMAP-Rule" id="MF_00412"/>
    </source>
</evidence>
<evidence type="ECO:0000313" key="13">
    <source>
        <dbReference type="Proteomes" id="UP000297873"/>
    </source>
</evidence>
<proteinExistence type="inferred from homology"/>
<dbReference type="AlphaFoldDB" id="A0A5R1YMK2"/>
<dbReference type="GO" id="GO:0055129">
    <property type="term" value="P:L-proline biosynthetic process"/>
    <property type="evidence" value="ECO:0007669"/>
    <property type="project" value="UniProtKB-UniRule"/>
</dbReference>
<dbReference type="PANTHER" id="PTHR11063">
    <property type="entry name" value="GLUTAMATE SEMIALDEHYDE DEHYDROGENASE"/>
    <property type="match status" value="1"/>
</dbReference>
<dbReference type="RefSeq" id="WP_080203925.1">
    <property type="nucleotide sequence ID" value="NZ_CAKLNT010000012.1"/>
</dbReference>
<gene>
    <name evidence="7 11" type="primary">proA</name>
    <name evidence="10" type="ORF">C9E95_09410</name>
    <name evidence="11" type="ORF">C9E96_05885</name>
    <name evidence="9" type="ORF">ZZ78_08955</name>
</gene>
<dbReference type="CDD" id="cd07079">
    <property type="entry name" value="ALDH_F18-19_ProA-GPR"/>
    <property type="match status" value="1"/>
</dbReference>
<evidence type="ECO:0000256" key="1">
    <source>
        <dbReference type="ARBA" id="ARBA00004985"/>
    </source>
</evidence>
<dbReference type="Proteomes" id="UP000297769">
    <property type="component" value="Unassembled WGS sequence"/>
</dbReference>
<evidence type="ECO:0000256" key="3">
    <source>
        <dbReference type="ARBA" id="ARBA00022650"/>
    </source>
</evidence>
<dbReference type="PANTHER" id="PTHR11063:SF8">
    <property type="entry name" value="DELTA-1-PYRROLINE-5-CARBOXYLATE SYNTHASE"/>
    <property type="match status" value="1"/>
</dbReference>
<keyword evidence="5 7" id="KW-0560">Oxidoreductase</keyword>
<comment type="subcellular location">
    <subcellularLocation>
        <location evidence="7">Cytoplasm</location>
    </subcellularLocation>
</comment>
<dbReference type="UniPathway" id="UPA00098">
    <property type="reaction ID" value="UER00360"/>
</dbReference>
<evidence type="ECO:0000313" key="12">
    <source>
        <dbReference type="Proteomes" id="UP000297769"/>
    </source>
</evidence>
<dbReference type="Proteomes" id="UP000297873">
    <property type="component" value="Unassembled WGS sequence"/>
</dbReference>
<dbReference type="HAMAP" id="MF_00412">
    <property type="entry name" value="ProA"/>
    <property type="match status" value="1"/>
</dbReference>
<sequence>MLEQMGIAAKAASYKLALLSSGEKNRVLEKIADELEAQMESILSANVQDVEQARANGLSEAMLDRLALTPARLKAIADDVRQVCNLADPVGQVIDGGLLDSGLRLERRRVPLGVVGVIYEARPNVTVDVASLCLKTGNAVILRGGKETHRTNAATVRVIQKALKACDLPEAAVQAIDNPDRSLVNEMLRMDKYIDMLIPRGGAGLHKLCREQSTIPVITGGIGVCHIFVDSSADIAPALKIIVNAKTQRPSTCNTVETLLVHQDIAERFLPALSKQMAESGVTLHGDETVMQLHGPAKLVPLKPEELDNEFLSLDLNVVVVENMDGAIAHIREHGTQHSDAILTSDMHNAARFVNEVDSAAVYVNASTRFTDGGQFGLGAEVAVSTQKLHARGPMGLEALTTYKWIGFGDGTIRA</sequence>
<reference evidence="9" key="2">
    <citation type="submission" date="2019-06" db="EMBL/GenBank/DDBJ databases">
        <authorList>
            <person name="Ashton P.M."/>
            <person name="Dallman T."/>
            <person name="Nair S."/>
            <person name="De Pinna E."/>
            <person name="Peters T."/>
            <person name="Grant K."/>
        </authorList>
    </citation>
    <scope>NUCLEOTIDE SEQUENCE</scope>
    <source>
        <strain evidence="9">51295</strain>
    </source>
</reference>
<evidence type="ECO:0000256" key="5">
    <source>
        <dbReference type="ARBA" id="ARBA00023002"/>
    </source>
</evidence>
<accession>A0A5R1YMK2</accession>
<dbReference type="GO" id="GO:0004350">
    <property type="term" value="F:glutamate-5-semialdehyde dehydrogenase activity"/>
    <property type="evidence" value="ECO:0007669"/>
    <property type="project" value="UniProtKB-UniRule"/>
</dbReference>
<evidence type="ECO:0000256" key="2">
    <source>
        <dbReference type="ARBA" id="ARBA00022605"/>
    </source>
</evidence>
<dbReference type="InterPro" id="IPR016162">
    <property type="entry name" value="Ald_DH_N"/>
</dbReference>
<dbReference type="GO" id="GO:0050661">
    <property type="term" value="F:NADP binding"/>
    <property type="evidence" value="ECO:0007669"/>
    <property type="project" value="InterPro"/>
</dbReference>
<feature type="domain" description="Aldehyde dehydrogenase" evidence="8">
    <location>
        <begin position="8"/>
        <end position="282"/>
    </location>
</feature>
<dbReference type="NCBIfam" id="NF001221">
    <property type="entry name" value="PRK00197.1"/>
    <property type="match status" value="1"/>
</dbReference>
<dbReference type="Gene3D" id="3.40.309.10">
    <property type="entry name" value="Aldehyde Dehydrogenase, Chain A, domain 2"/>
    <property type="match status" value="1"/>
</dbReference>
<comment type="catalytic activity">
    <reaction evidence="6 7">
        <text>L-glutamate 5-semialdehyde + phosphate + NADP(+) = L-glutamyl 5-phosphate + NADPH + H(+)</text>
        <dbReference type="Rhea" id="RHEA:19541"/>
        <dbReference type="ChEBI" id="CHEBI:15378"/>
        <dbReference type="ChEBI" id="CHEBI:43474"/>
        <dbReference type="ChEBI" id="CHEBI:57783"/>
        <dbReference type="ChEBI" id="CHEBI:58066"/>
        <dbReference type="ChEBI" id="CHEBI:58274"/>
        <dbReference type="ChEBI" id="CHEBI:58349"/>
        <dbReference type="EC" id="1.2.1.41"/>
    </reaction>
</comment>
<evidence type="ECO:0000313" key="10">
    <source>
        <dbReference type="EMBL" id="TGC47537.1"/>
    </source>
</evidence>
<dbReference type="SUPFAM" id="SSF53720">
    <property type="entry name" value="ALDH-like"/>
    <property type="match status" value="1"/>
</dbReference>
<dbReference type="InterPro" id="IPR015590">
    <property type="entry name" value="Aldehyde_DH_dom"/>
</dbReference>
<evidence type="ECO:0000313" key="11">
    <source>
        <dbReference type="EMBL" id="TGC71020.1"/>
    </source>
</evidence>
<dbReference type="InterPro" id="IPR000965">
    <property type="entry name" value="GPR_dom"/>
</dbReference>
<dbReference type="Gene3D" id="3.40.605.10">
    <property type="entry name" value="Aldehyde Dehydrogenase, Chain A, domain 1"/>
    <property type="match status" value="1"/>
</dbReference>
<keyword evidence="2 7" id="KW-0028">Amino-acid biosynthesis</keyword>
<dbReference type="GO" id="GO:0005737">
    <property type="term" value="C:cytoplasm"/>
    <property type="evidence" value="ECO:0007669"/>
    <property type="project" value="UniProtKB-SubCell"/>
</dbReference>
<dbReference type="Pfam" id="PF00171">
    <property type="entry name" value="Aldedh"/>
    <property type="match status" value="1"/>
</dbReference>
<keyword evidence="3 7" id="KW-0641">Proline biosynthesis</keyword>
<dbReference type="EMBL" id="PYJW01000087">
    <property type="protein sequence ID" value="TGC47537.1"/>
    <property type="molecule type" value="Genomic_DNA"/>
</dbReference>
<evidence type="ECO:0000313" key="9">
    <source>
        <dbReference type="EMBL" id="EBN0112377.1"/>
    </source>
</evidence>
<evidence type="ECO:0000259" key="8">
    <source>
        <dbReference type="Pfam" id="PF00171"/>
    </source>
</evidence>
<reference evidence="12 13" key="1">
    <citation type="submission" date="2018-03" db="EMBL/GenBank/DDBJ databases">
        <title>Non-Typhoidal Salmonella genome sequencing and assembly.</title>
        <authorList>
            <person name="Matchawe C."/>
        </authorList>
    </citation>
    <scope>NUCLEOTIDE SEQUENCE [LARGE SCALE GENOMIC DNA]</scope>
    <source>
        <strain evidence="11 12">88sa</strain>
        <strain evidence="10 13">88sab</strain>
    </source>
</reference>
<evidence type="ECO:0000256" key="6">
    <source>
        <dbReference type="ARBA" id="ARBA00049024"/>
    </source>
</evidence>
<protein>
    <recommendedName>
        <fullName evidence="7">Gamma-glutamyl phosphate reductase</fullName>
        <shortName evidence="7">GPR</shortName>
        <ecNumber evidence="7">1.2.1.41</ecNumber>
    </recommendedName>
    <alternativeName>
        <fullName evidence="7">Glutamate-5-semialdehyde dehydrogenase</fullName>
    </alternativeName>
    <alternativeName>
        <fullName evidence="7">Glutamyl-gamma-semialdehyde dehydrogenase</fullName>
        <shortName evidence="7">GSA dehydrogenase</shortName>
    </alternativeName>
</protein>
<dbReference type="FunFam" id="3.40.309.10:FF:000006">
    <property type="entry name" value="Gamma-glutamyl phosphate reductase"/>
    <property type="match status" value="1"/>
</dbReference>
<organism evidence="11 12">
    <name type="scientific">Salmonella infantis</name>
    <dbReference type="NCBI Taxonomy" id="595"/>
    <lineage>
        <taxon>Bacteria</taxon>
        <taxon>Pseudomonadati</taxon>
        <taxon>Pseudomonadota</taxon>
        <taxon>Gammaproteobacteria</taxon>
        <taxon>Enterobacterales</taxon>
        <taxon>Enterobacteriaceae</taxon>
        <taxon>Salmonella</taxon>
    </lineage>
</organism>
<comment type="pathway">
    <text evidence="1 7">Amino-acid biosynthesis; L-proline biosynthesis; L-glutamate 5-semialdehyde from L-glutamate: step 2/2.</text>
</comment>
<comment type="similarity">
    <text evidence="7">Belongs to the gamma-glutamyl phosphate reductase family.</text>
</comment>
<evidence type="ECO:0000256" key="4">
    <source>
        <dbReference type="ARBA" id="ARBA00022857"/>
    </source>
</evidence>
<keyword evidence="4 7" id="KW-0521">NADP</keyword>
<comment type="caution">
    <text evidence="11">The sequence shown here is derived from an EMBL/GenBank/DDBJ whole genome shotgun (WGS) entry which is preliminary data.</text>
</comment>
<dbReference type="EC" id="1.2.1.41" evidence="7"/>
<dbReference type="InterPro" id="IPR012134">
    <property type="entry name" value="Glu-5-SA_DH"/>
</dbReference>
<dbReference type="InterPro" id="IPR016161">
    <property type="entry name" value="Ald_DH/histidinol_DH"/>
</dbReference>
<keyword evidence="7" id="KW-0963">Cytoplasm</keyword>
<dbReference type="PROSITE" id="PS01223">
    <property type="entry name" value="PROA"/>
    <property type="match status" value="1"/>
</dbReference>
<name>A0A5R1YMK2_SALIN</name>
<dbReference type="EMBL" id="PYJX01000069">
    <property type="protein sequence ID" value="TGC71020.1"/>
    <property type="molecule type" value="Genomic_DNA"/>
</dbReference>
<dbReference type="PIRSF" id="PIRSF000151">
    <property type="entry name" value="GPR"/>
    <property type="match status" value="1"/>
</dbReference>